<dbReference type="Gene3D" id="1.25.40.10">
    <property type="entry name" value="Tetratricopeptide repeat domain"/>
    <property type="match status" value="1"/>
</dbReference>
<dbReference type="Pfam" id="PF13041">
    <property type="entry name" value="PPR_2"/>
    <property type="match status" value="1"/>
</dbReference>
<protein>
    <recommendedName>
        <fullName evidence="4">DYW domain-containing protein</fullName>
    </recommendedName>
</protein>
<dbReference type="InterPro" id="IPR002885">
    <property type="entry name" value="PPR_rpt"/>
</dbReference>
<reference evidence="5" key="1">
    <citation type="journal article" date="2023" name="Plant J.">
        <title>Genome sequences and population genomics provide insights into the demographic history, inbreeding, and mutation load of two 'living fossil' tree species of Dipteronia.</title>
        <authorList>
            <person name="Feng Y."/>
            <person name="Comes H.P."/>
            <person name="Chen J."/>
            <person name="Zhu S."/>
            <person name="Lu R."/>
            <person name="Zhang X."/>
            <person name="Li P."/>
            <person name="Qiu J."/>
            <person name="Olsen K.M."/>
            <person name="Qiu Y."/>
        </authorList>
    </citation>
    <scope>NUCLEOTIDE SEQUENCE</scope>
    <source>
        <strain evidence="5">NBL</strain>
    </source>
</reference>
<evidence type="ECO:0000259" key="4">
    <source>
        <dbReference type="Pfam" id="PF14432"/>
    </source>
</evidence>
<dbReference type="NCBIfam" id="TIGR00756">
    <property type="entry name" value="PPR"/>
    <property type="match status" value="1"/>
</dbReference>
<dbReference type="PANTHER" id="PTHR47926">
    <property type="entry name" value="PENTATRICOPEPTIDE REPEAT-CONTAINING PROTEIN"/>
    <property type="match status" value="1"/>
</dbReference>
<gene>
    <name evidence="5" type="ORF">Dsin_026185</name>
</gene>
<evidence type="ECO:0000256" key="1">
    <source>
        <dbReference type="ARBA" id="ARBA00006643"/>
    </source>
</evidence>
<name>A0AAD9ZXK0_9ROSI</name>
<feature type="repeat" description="PPR" evidence="3">
    <location>
        <begin position="5"/>
        <end position="39"/>
    </location>
</feature>
<organism evidence="5 6">
    <name type="scientific">Dipteronia sinensis</name>
    <dbReference type="NCBI Taxonomy" id="43782"/>
    <lineage>
        <taxon>Eukaryota</taxon>
        <taxon>Viridiplantae</taxon>
        <taxon>Streptophyta</taxon>
        <taxon>Embryophyta</taxon>
        <taxon>Tracheophyta</taxon>
        <taxon>Spermatophyta</taxon>
        <taxon>Magnoliopsida</taxon>
        <taxon>eudicotyledons</taxon>
        <taxon>Gunneridae</taxon>
        <taxon>Pentapetalae</taxon>
        <taxon>rosids</taxon>
        <taxon>malvids</taxon>
        <taxon>Sapindales</taxon>
        <taxon>Sapindaceae</taxon>
        <taxon>Hippocastanoideae</taxon>
        <taxon>Acereae</taxon>
        <taxon>Dipteronia</taxon>
    </lineage>
</organism>
<dbReference type="PROSITE" id="PS51375">
    <property type="entry name" value="PPR"/>
    <property type="match status" value="1"/>
</dbReference>
<dbReference type="GO" id="GO:0003723">
    <property type="term" value="F:RNA binding"/>
    <property type="evidence" value="ECO:0007669"/>
    <property type="project" value="InterPro"/>
</dbReference>
<dbReference type="AlphaFoldDB" id="A0AAD9ZXK0"/>
<dbReference type="InterPro" id="IPR046960">
    <property type="entry name" value="PPR_At4g14850-like_plant"/>
</dbReference>
<dbReference type="GO" id="GO:0009451">
    <property type="term" value="P:RNA modification"/>
    <property type="evidence" value="ECO:0007669"/>
    <property type="project" value="InterPro"/>
</dbReference>
<dbReference type="Pfam" id="PF14432">
    <property type="entry name" value="DYW_deaminase"/>
    <property type="match status" value="1"/>
</dbReference>
<comment type="similarity">
    <text evidence="1">Belongs to the PPR family. PCMP-H subfamily.</text>
</comment>
<evidence type="ECO:0000256" key="2">
    <source>
        <dbReference type="ARBA" id="ARBA00022737"/>
    </source>
</evidence>
<accession>A0AAD9ZXK0</accession>
<keyword evidence="2" id="KW-0677">Repeat</keyword>
<dbReference type="InterPro" id="IPR011990">
    <property type="entry name" value="TPR-like_helical_dom_sf"/>
</dbReference>
<keyword evidence="6" id="KW-1185">Reference proteome</keyword>
<dbReference type="PANTHER" id="PTHR47926:SF347">
    <property type="entry name" value="PENTATRICOPEPTIDE REPEAT-CONTAINING PROTEIN"/>
    <property type="match status" value="1"/>
</dbReference>
<feature type="domain" description="DYW" evidence="4">
    <location>
        <begin position="87"/>
        <end position="129"/>
    </location>
</feature>
<dbReference type="Proteomes" id="UP001281410">
    <property type="component" value="Unassembled WGS sequence"/>
</dbReference>
<dbReference type="GO" id="GO:0008270">
    <property type="term" value="F:zinc ion binding"/>
    <property type="evidence" value="ECO:0007669"/>
    <property type="project" value="InterPro"/>
</dbReference>
<evidence type="ECO:0000256" key="3">
    <source>
        <dbReference type="PROSITE-ProRule" id="PRU00708"/>
    </source>
</evidence>
<dbReference type="EMBL" id="JANJYJ010000008">
    <property type="protein sequence ID" value="KAK3194875.1"/>
    <property type="molecule type" value="Genomic_DNA"/>
</dbReference>
<evidence type="ECO:0000313" key="5">
    <source>
        <dbReference type="EMBL" id="KAK3194875.1"/>
    </source>
</evidence>
<comment type="caution">
    <text evidence="5">The sequence shown here is derived from an EMBL/GenBank/DDBJ whole genome shotgun (WGS) entry which is preliminary data.</text>
</comment>
<proteinExistence type="inferred from homology"/>
<sequence length="133" mass="14450">MQDKDVISWTSLVTGFAHNGSCEEALKYFCDMRIAGICPDQIVVASILSACAELTSVGVRATNRGHPRTADIYSKIDEMMLLIKEAGYVADIKFSLHDLDVEGKALGLAYHSEKLAVAFALLTVPGRSTNSHF</sequence>
<dbReference type="InterPro" id="IPR032867">
    <property type="entry name" value="DYW_dom"/>
</dbReference>
<evidence type="ECO:0000313" key="6">
    <source>
        <dbReference type="Proteomes" id="UP001281410"/>
    </source>
</evidence>